<dbReference type="InterPro" id="IPR045877">
    <property type="entry name" value="ZFP36-like"/>
</dbReference>
<dbReference type="Gene3D" id="4.10.1000.10">
    <property type="entry name" value="Zinc finger, CCCH-type"/>
    <property type="match status" value="2"/>
</dbReference>
<evidence type="ECO:0000256" key="1">
    <source>
        <dbReference type="ARBA" id="ARBA00022723"/>
    </source>
</evidence>
<dbReference type="SMART" id="SM00356">
    <property type="entry name" value="ZnF_C3H1"/>
    <property type="match status" value="2"/>
</dbReference>
<dbReference type="GO" id="GO:0008270">
    <property type="term" value="F:zinc ion binding"/>
    <property type="evidence" value="ECO:0007669"/>
    <property type="project" value="UniProtKB-KW"/>
</dbReference>
<evidence type="ECO:0000256" key="3">
    <source>
        <dbReference type="ARBA" id="ARBA00022771"/>
    </source>
</evidence>
<feature type="region of interest" description="Disordered" evidence="6">
    <location>
        <begin position="1"/>
        <end position="25"/>
    </location>
</feature>
<proteinExistence type="predicted"/>
<evidence type="ECO:0000313" key="8">
    <source>
        <dbReference type="EMBL" id="CEM15608.1"/>
    </source>
</evidence>
<organism evidence="8">
    <name type="scientific">Chromera velia CCMP2878</name>
    <dbReference type="NCBI Taxonomy" id="1169474"/>
    <lineage>
        <taxon>Eukaryota</taxon>
        <taxon>Sar</taxon>
        <taxon>Alveolata</taxon>
        <taxon>Colpodellida</taxon>
        <taxon>Chromeraceae</taxon>
        <taxon>Chromera</taxon>
    </lineage>
</organism>
<dbReference type="PROSITE" id="PS50103">
    <property type="entry name" value="ZF_C3H1"/>
    <property type="match status" value="2"/>
</dbReference>
<sequence>MLAGRGGGGGTGTPARGVTGQRRRERELRINVFNKTKMCPKVQAGSVCVRGAACEFAHSKAELRQLPDLAKTSMCRKHEVGECTEGDACRYAHSEQELRPAPENFQPRRKPTKEEKDQEKAAKEATAGSQADSGGVFPPESLEVLTNEDLLGVGSSSEVVDGLLEPEETSSDTELPGESGHPLCVGEAGSYVLFPSSGCFDLSNQRGGLGDGLRLVGAFGDRRFVRERQTEKQQQIEMIGSPGESLCWGRERPLGVGGKEISCQQREELEGEGETSGSSSPEGTRKGNRSSSSSSEEEEAEGAA</sequence>
<feature type="compositionally biased region" description="Acidic residues" evidence="6">
    <location>
        <begin position="295"/>
        <end position="304"/>
    </location>
</feature>
<dbReference type="SUPFAM" id="SSF90229">
    <property type="entry name" value="CCCH zinc finger"/>
    <property type="match status" value="2"/>
</dbReference>
<dbReference type="InterPro" id="IPR000571">
    <property type="entry name" value="Znf_CCCH"/>
</dbReference>
<feature type="compositionally biased region" description="Gly residues" evidence="6">
    <location>
        <begin position="1"/>
        <end position="12"/>
    </location>
</feature>
<dbReference type="GO" id="GO:0003729">
    <property type="term" value="F:mRNA binding"/>
    <property type="evidence" value="ECO:0007669"/>
    <property type="project" value="InterPro"/>
</dbReference>
<evidence type="ECO:0000256" key="6">
    <source>
        <dbReference type="SAM" id="MobiDB-lite"/>
    </source>
</evidence>
<feature type="compositionally biased region" description="Basic and acidic residues" evidence="6">
    <location>
        <begin position="112"/>
        <end position="123"/>
    </location>
</feature>
<feature type="zinc finger region" description="C3H1-type" evidence="5">
    <location>
        <begin position="69"/>
        <end position="96"/>
    </location>
</feature>
<feature type="region of interest" description="Disordered" evidence="6">
    <location>
        <begin position="258"/>
        <end position="304"/>
    </location>
</feature>
<evidence type="ECO:0000259" key="7">
    <source>
        <dbReference type="PROSITE" id="PS50103"/>
    </source>
</evidence>
<feature type="region of interest" description="Disordered" evidence="6">
    <location>
        <begin position="162"/>
        <end position="182"/>
    </location>
</feature>
<keyword evidence="4 5" id="KW-0862">Zinc</keyword>
<evidence type="ECO:0000256" key="5">
    <source>
        <dbReference type="PROSITE-ProRule" id="PRU00723"/>
    </source>
</evidence>
<reference evidence="8" key="1">
    <citation type="submission" date="2014-11" db="EMBL/GenBank/DDBJ databases">
        <authorList>
            <person name="Otto D Thomas"/>
            <person name="Naeem Raeece"/>
        </authorList>
    </citation>
    <scope>NUCLEOTIDE SEQUENCE</scope>
</reference>
<dbReference type="PANTHER" id="PTHR12547:SF18">
    <property type="entry name" value="PROTEIN TIS11"/>
    <property type="match status" value="1"/>
</dbReference>
<dbReference type="VEuPathDB" id="CryptoDB:Cvel_17869"/>
<gene>
    <name evidence="8" type="ORF">Cvel_17869</name>
</gene>
<dbReference type="AlphaFoldDB" id="A0A0G4FMY6"/>
<dbReference type="InterPro" id="IPR036855">
    <property type="entry name" value="Znf_CCCH_sf"/>
</dbReference>
<protein>
    <recommendedName>
        <fullName evidence="7">C3H1-type domain-containing protein</fullName>
    </recommendedName>
</protein>
<keyword evidence="3 5" id="KW-0863">Zinc-finger</keyword>
<accession>A0A0G4FMY6</accession>
<feature type="domain" description="C3H1-type" evidence="7">
    <location>
        <begin position="69"/>
        <end position="96"/>
    </location>
</feature>
<evidence type="ECO:0000256" key="4">
    <source>
        <dbReference type="ARBA" id="ARBA00022833"/>
    </source>
</evidence>
<feature type="region of interest" description="Disordered" evidence="6">
    <location>
        <begin position="94"/>
        <end position="140"/>
    </location>
</feature>
<evidence type="ECO:0000256" key="2">
    <source>
        <dbReference type="ARBA" id="ARBA00022737"/>
    </source>
</evidence>
<keyword evidence="2" id="KW-0677">Repeat</keyword>
<name>A0A0G4FMY6_9ALVE</name>
<feature type="zinc finger region" description="C3H1-type" evidence="5">
    <location>
        <begin position="33"/>
        <end position="61"/>
    </location>
</feature>
<dbReference type="PANTHER" id="PTHR12547">
    <property type="entry name" value="CCCH ZINC FINGER/TIS11-RELATED"/>
    <property type="match status" value="1"/>
</dbReference>
<feature type="domain" description="C3H1-type" evidence="7">
    <location>
        <begin position="33"/>
        <end position="61"/>
    </location>
</feature>
<dbReference type="EMBL" id="CDMZ01000495">
    <property type="protein sequence ID" value="CEM15608.1"/>
    <property type="molecule type" value="Genomic_DNA"/>
</dbReference>
<keyword evidence="1 5" id="KW-0479">Metal-binding</keyword>